<evidence type="ECO:0000256" key="5">
    <source>
        <dbReference type="ARBA" id="ARBA00022618"/>
    </source>
</evidence>
<keyword evidence="9 10" id="KW-0131">Cell cycle</keyword>
<dbReference type="GO" id="GO:0051301">
    <property type="term" value="P:cell division"/>
    <property type="evidence" value="ECO:0007669"/>
    <property type="project" value="UniProtKB-UniRule"/>
</dbReference>
<comment type="subunit">
    <text evidence="10">The Tol-Pal system is composed of five core proteins: the inner membrane proteins TolA, TolQ and TolR, the periplasmic protein TolB and the outer membrane protein Pal. They form a network linking the inner and outer membranes and the peptidoglycan layer.</text>
</comment>
<evidence type="ECO:0000313" key="11">
    <source>
        <dbReference type="EMBL" id="ALP54017.1"/>
    </source>
</evidence>
<dbReference type="PANTHER" id="PTHR30558:SF7">
    <property type="entry name" value="TOL-PAL SYSTEM PROTEIN TOLR"/>
    <property type="match status" value="1"/>
</dbReference>
<dbReference type="NCBIfam" id="TIGR02801">
    <property type="entry name" value="tolR"/>
    <property type="match status" value="1"/>
</dbReference>
<dbReference type="PANTHER" id="PTHR30558">
    <property type="entry name" value="EXBD MEMBRANE COMPONENT OF PMF-DRIVEN MACROMOLECULE IMPORT SYSTEM"/>
    <property type="match status" value="1"/>
</dbReference>
<dbReference type="InterPro" id="IPR003400">
    <property type="entry name" value="ExbD"/>
</dbReference>
<comment type="similarity">
    <text evidence="2 10">Belongs to the ExbD/TolR family.</text>
</comment>
<keyword evidence="6 10" id="KW-0812">Transmembrane</keyword>
<evidence type="ECO:0000256" key="9">
    <source>
        <dbReference type="ARBA" id="ARBA00023306"/>
    </source>
</evidence>
<evidence type="ECO:0000256" key="7">
    <source>
        <dbReference type="ARBA" id="ARBA00022989"/>
    </source>
</evidence>
<comment type="subcellular location">
    <subcellularLocation>
        <location evidence="10">Cell inner membrane</location>
        <topology evidence="10">Single-pass membrane protein</topology>
    </subcellularLocation>
    <subcellularLocation>
        <location evidence="1">Cell membrane</location>
        <topology evidence="1">Single-pass membrane protein</topology>
    </subcellularLocation>
</comment>
<evidence type="ECO:0000256" key="2">
    <source>
        <dbReference type="ARBA" id="ARBA00005811"/>
    </source>
</evidence>
<dbReference type="HAMAP" id="MF_02203">
    <property type="entry name" value="TolR"/>
    <property type="match status" value="1"/>
</dbReference>
<dbReference type="Gene3D" id="3.30.420.270">
    <property type="match status" value="1"/>
</dbReference>
<keyword evidence="12" id="KW-1185">Reference proteome</keyword>
<dbReference type="AlphaFoldDB" id="A0A0S2TFS6"/>
<dbReference type="EMBL" id="CP013099">
    <property type="protein sequence ID" value="ALP54017.1"/>
    <property type="molecule type" value="Genomic_DNA"/>
</dbReference>
<keyword evidence="8 10" id="KW-0472">Membrane</keyword>
<dbReference type="GO" id="GO:0022857">
    <property type="term" value="F:transmembrane transporter activity"/>
    <property type="evidence" value="ECO:0007669"/>
    <property type="project" value="InterPro"/>
</dbReference>
<evidence type="ECO:0000256" key="10">
    <source>
        <dbReference type="HAMAP-Rule" id="MF_02203"/>
    </source>
</evidence>
<gene>
    <name evidence="10" type="primary">tolR</name>
    <name evidence="11" type="ORF">Tel_13235</name>
</gene>
<evidence type="ECO:0000256" key="4">
    <source>
        <dbReference type="ARBA" id="ARBA00022519"/>
    </source>
</evidence>
<dbReference type="STRING" id="1748243.Tel_13235"/>
<evidence type="ECO:0000256" key="6">
    <source>
        <dbReference type="ARBA" id="ARBA00022692"/>
    </source>
</evidence>
<sequence>MAQHRQRRGPMAEINVVPYIDVMLVLLVIFMITAPLLSQGVKVDLPQADAKPLDKESREPVEVSVDAEGSFYINIGGDEKVPVEAEEIVKRVSIILRKHPDTPVVVRGDNNVNYGAVVEAMVLLQRAGAPGVGLATDPVERK</sequence>
<dbReference type="InterPro" id="IPR014168">
    <property type="entry name" value="Tol-Pal_TolR"/>
</dbReference>
<dbReference type="Pfam" id="PF02472">
    <property type="entry name" value="ExbD"/>
    <property type="match status" value="1"/>
</dbReference>
<accession>A0A0S2TFS6</accession>
<name>A0A0S2TFS6_9GAMM</name>
<reference evidence="11" key="1">
    <citation type="submission" date="2015-10" db="EMBL/GenBank/DDBJ databases">
        <title>Description of Candidatus Tenderia electrophaga gen. nov, sp. nov., an Uncultivated Electroautotroph from a Biocathode Enrichment.</title>
        <authorList>
            <person name="Eddie B.J."/>
            <person name="Malanoski A.P."/>
            <person name="Wang Z."/>
            <person name="Hall R.J."/>
            <person name="Oh S.D."/>
            <person name="Heiner C."/>
            <person name="Lin B."/>
            <person name="Strycharz-Glaven S.M."/>
        </authorList>
    </citation>
    <scope>NUCLEOTIDE SEQUENCE [LARGE SCALE GENOMIC DNA]</scope>
    <source>
        <strain evidence="11">NRL1</strain>
    </source>
</reference>
<feature type="transmembrane region" description="Helical" evidence="10">
    <location>
        <begin position="16"/>
        <end position="37"/>
    </location>
</feature>
<keyword evidence="3 10" id="KW-1003">Cell membrane</keyword>
<comment type="function">
    <text evidence="10">Part of the Tol-Pal system, which plays a role in outer membrane invagination during cell division and is important for maintaining outer membrane integrity.</text>
</comment>
<keyword evidence="4 10" id="KW-0997">Cell inner membrane</keyword>
<keyword evidence="5 10" id="KW-0132">Cell division</keyword>
<evidence type="ECO:0000256" key="1">
    <source>
        <dbReference type="ARBA" id="ARBA00004162"/>
    </source>
</evidence>
<evidence type="ECO:0000256" key="8">
    <source>
        <dbReference type="ARBA" id="ARBA00023136"/>
    </source>
</evidence>
<protein>
    <recommendedName>
        <fullName evidence="10">Tol-Pal system protein TolR</fullName>
    </recommendedName>
</protein>
<evidence type="ECO:0000256" key="3">
    <source>
        <dbReference type="ARBA" id="ARBA00022475"/>
    </source>
</evidence>
<dbReference type="KEGG" id="tee:Tel_13235"/>
<evidence type="ECO:0000313" key="12">
    <source>
        <dbReference type="Proteomes" id="UP000055136"/>
    </source>
</evidence>
<dbReference type="GO" id="GO:0015031">
    <property type="term" value="P:protein transport"/>
    <property type="evidence" value="ECO:0007669"/>
    <property type="project" value="InterPro"/>
</dbReference>
<proteinExistence type="inferred from homology"/>
<dbReference type="GO" id="GO:0005886">
    <property type="term" value="C:plasma membrane"/>
    <property type="evidence" value="ECO:0007669"/>
    <property type="project" value="UniProtKB-SubCell"/>
</dbReference>
<dbReference type="Proteomes" id="UP000055136">
    <property type="component" value="Chromosome"/>
</dbReference>
<organism evidence="11 12">
    <name type="scientific">Candidatus Tenderia electrophaga</name>
    <dbReference type="NCBI Taxonomy" id="1748243"/>
    <lineage>
        <taxon>Bacteria</taxon>
        <taxon>Pseudomonadati</taxon>
        <taxon>Pseudomonadota</taxon>
        <taxon>Gammaproteobacteria</taxon>
        <taxon>Candidatus Tenderiales</taxon>
        <taxon>Candidatus Tenderiaceae</taxon>
        <taxon>Candidatus Tenderia</taxon>
    </lineage>
</organism>
<keyword evidence="7 10" id="KW-1133">Transmembrane helix</keyword>